<keyword evidence="6" id="KW-1185">Reference proteome</keyword>
<protein>
    <submittedName>
        <fullName evidence="5">MFS transporter</fullName>
    </submittedName>
</protein>
<dbReference type="InterPro" id="IPR011701">
    <property type="entry name" value="MFS"/>
</dbReference>
<dbReference type="InterPro" id="IPR036259">
    <property type="entry name" value="MFS_trans_sf"/>
</dbReference>
<evidence type="ECO:0000313" key="5">
    <source>
        <dbReference type="EMBL" id="NDY92386.1"/>
    </source>
</evidence>
<dbReference type="SUPFAM" id="SSF103473">
    <property type="entry name" value="MFS general substrate transporter"/>
    <property type="match status" value="1"/>
</dbReference>
<keyword evidence="3 4" id="KW-0472">Membrane</keyword>
<feature type="transmembrane region" description="Helical" evidence="4">
    <location>
        <begin position="68"/>
        <end position="86"/>
    </location>
</feature>
<evidence type="ECO:0000256" key="2">
    <source>
        <dbReference type="ARBA" id="ARBA00022989"/>
    </source>
</evidence>
<feature type="transmembrane region" description="Helical" evidence="4">
    <location>
        <begin position="163"/>
        <end position="184"/>
    </location>
</feature>
<dbReference type="Pfam" id="PF07690">
    <property type="entry name" value="MFS_1"/>
    <property type="match status" value="1"/>
</dbReference>
<feature type="transmembrane region" description="Helical" evidence="4">
    <location>
        <begin position="218"/>
        <end position="242"/>
    </location>
</feature>
<feature type="transmembrane region" description="Helical" evidence="4">
    <location>
        <begin position="376"/>
        <end position="400"/>
    </location>
</feature>
<feature type="transmembrane region" description="Helical" evidence="4">
    <location>
        <begin position="140"/>
        <end position="157"/>
    </location>
</feature>
<gene>
    <name evidence="5" type="ORF">G3A44_14445</name>
</gene>
<evidence type="ECO:0000313" key="6">
    <source>
        <dbReference type="Proteomes" id="UP000484255"/>
    </source>
</evidence>
<feature type="transmembrane region" description="Helical" evidence="4">
    <location>
        <begin position="98"/>
        <end position="119"/>
    </location>
</feature>
<dbReference type="AlphaFoldDB" id="A0A7C9TNC6"/>
<dbReference type="EMBL" id="JAAGOH010000017">
    <property type="protein sequence ID" value="NDY92386.1"/>
    <property type="molecule type" value="Genomic_DNA"/>
</dbReference>
<feature type="transmembrane region" description="Helical" evidence="4">
    <location>
        <begin position="279"/>
        <end position="297"/>
    </location>
</feature>
<comment type="caution">
    <text evidence="5">The sequence shown here is derived from an EMBL/GenBank/DDBJ whole genome shotgun (WGS) entry which is preliminary data.</text>
</comment>
<dbReference type="Gene3D" id="1.20.1250.20">
    <property type="entry name" value="MFS general substrate transporter like domains"/>
    <property type="match status" value="1"/>
</dbReference>
<evidence type="ECO:0000256" key="1">
    <source>
        <dbReference type="ARBA" id="ARBA00022692"/>
    </source>
</evidence>
<organism evidence="5 6">
    <name type="scientific">Ideonella livida</name>
    <dbReference type="NCBI Taxonomy" id="2707176"/>
    <lineage>
        <taxon>Bacteria</taxon>
        <taxon>Pseudomonadati</taxon>
        <taxon>Pseudomonadota</taxon>
        <taxon>Betaproteobacteria</taxon>
        <taxon>Burkholderiales</taxon>
        <taxon>Sphaerotilaceae</taxon>
        <taxon>Ideonella</taxon>
    </lineage>
</organism>
<feature type="transmembrane region" description="Helical" evidence="4">
    <location>
        <begin position="309"/>
        <end position="331"/>
    </location>
</feature>
<evidence type="ECO:0000256" key="3">
    <source>
        <dbReference type="ARBA" id="ARBA00023136"/>
    </source>
</evidence>
<feature type="transmembrane region" description="Helical" evidence="4">
    <location>
        <begin position="352"/>
        <end position="370"/>
    </location>
</feature>
<evidence type="ECO:0000256" key="4">
    <source>
        <dbReference type="SAM" id="Phobius"/>
    </source>
</evidence>
<accession>A0A7C9TNC6</accession>
<feature type="transmembrane region" description="Helical" evidence="4">
    <location>
        <begin position="248"/>
        <end position="267"/>
    </location>
</feature>
<dbReference type="RefSeq" id="WP_163458237.1">
    <property type="nucleotide sequence ID" value="NZ_JAAGOH010000017.1"/>
</dbReference>
<name>A0A7C9TNC6_9BURK</name>
<sequence length="413" mass="44045">MNRNVRLFMAYRVISRLYFHLPVLFLLFWSLRTEYSTVTLLLATYSGASTLAADLAPRLSRVMTAMRLVLLGECMKSLGLVVLIIGTLPGEVSLPTLFLGQVIGGTGFALALAADGGLLRIAAPGADAKTLGHIQGRTQSMMFIATLVAGFIGGVLFDHEMHWAFYAGIAASVVSMIAVLFISAPPTPAAPASRPSGVTQPSTPPPPFTLSRNQTTWVGFYAITRGFALAPFIGLLPLHFALQNVDPYLFGIVLGLFTLGGFVVALWGSPVIAWLGPQAGVWITFSGIAGSLALFAASDRLQDWGIVDIFSTSLIGISLLGIAAGAIRSVVTTRMDLQHLTMPQRITVFARMERLFGYLSAFLLICFGELVERFSITVTFAFTALALLGVLAASAAWLVLTDSAEPSSAPQAR</sequence>
<proteinExistence type="predicted"/>
<dbReference type="GO" id="GO:0022857">
    <property type="term" value="F:transmembrane transporter activity"/>
    <property type="evidence" value="ECO:0007669"/>
    <property type="project" value="InterPro"/>
</dbReference>
<reference evidence="5 6" key="1">
    <citation type="submission" date="2020-02" db="EMBL/GenBank/DDBJ databases">
        <title>Ideonella bacterium strain TBM-1.</title>
        <authorList>
            <person name="Chen W.-M."/>
        </authorList>
    </citation>
    <scope>NUCLEOTIDE SEQUENCE [LARGE SCALE GENOMIC DNA]</scope>
    <source>
        <strain evidence="5 6">TBM-1</strain>
    </source>
</reference>
<keyword evidence="2 4" id="KW-1133">Transmembrane helix</keyword>
<dbReference type="Proteomes" id="UP000484255">
    <property type="component" value="Unassembled WGS sequence"/>
</dbReference>
<keyword evidence="1 4" id="KW-0812">Transmembrane</keyword>